<proteinExistence type="predicted"/>
<name>A0A2K1IKA6_PHYPA</name>
<dbReference type="EnsemblPlants" id="Pp3c23_21780V3.1">
    <property type="protein sequence ID" value="PAC:32949394.CDS.1"/>
    <property type="gene ID" value="Pp3c23_21780"/>
</dbReference>
<gene>
    <name evidence="1" type="ORF">PHYPA_028406</name>
</gene>
<dbReference type="Gramene" id="Pp3c23_21780V3.1">
    <property type="protein sequence ID" value="PAC:32949394.CDS.1"/>
    <property type="gene ID" value="Pp3c23_21780"/>
</dbReference>
<reference evidence="1 3" key="1">
    <citation type="journal article" date="2008" name="Science">
        <title>The Physcomitrella genome reveals evolutionary insights into the conquest of land by plants.</title>
        <authorList>
            <person name="Rensing S."/>
            <person name="Lang D."/>
            <person name="Zimmer A."/>
            <person name="Terry A."/>
            <person name="Salamov A."/>
            <person name="Shapiro H."/>
            <person name="Nishiyama T."/>
            <person name="Perroud P.-F."/>
            <person name="Lindquist E."/>
            <person name="Kamisugi Y."/>
            <person name="Tanahashi T."/>
            <person name="Sakakibara K."/>
            <person name="Fujita T."/>
            <person name="Oishi K."/>
            <person name="Shin-I T."/>
            <person name="Kuroki Y."/>
            <person name="Toyoda A."/>
            <person name="Suzuki Y."/>
            <person name="Hashimoto A."/>
            <person name="Yamaguchi K."/>
            <person name="Sugano A."/>
            <person name="Kohara Y."/>
            <person name="Fujiyama A."/>
            <person name="Anterola A."/>
            <person name="Aoki S."/>
            <person name="Ashton N."/>
            <person name="Barbazuk W.B."/>
            <person name="Barker E."/>
            <person name="Bennetzen J."/>
            <person name="Bezanilla M."/>
            <person name="Blankenship R."/>
            <person name="Cho S.H."/>
            <person name="Dutcher S."/>
            <person name="Estelle M."/>
            <person name="Fawcett J.A."/>
            <person name="Gundlach H."/>
            <person name="Hanada K."/>
            <person name="Heyl A."/>
            <person name="Hicks K.A."/>
            <person name="Hugh J."/>
            <person name="Lohr M."/>
            <person name="Mayer K."/>
            <person name="Melkozernov A."/>
            <person name="Murata T."/>
            <person name="Nelson D."/>
            <person name="Pils B."/>
            <person name="Prigge M."/>
            <person name="Reiss B."/>
            <person name="Renner T."/>
            <person name="Rombauts S."/>
            <person name="Rushton P."/>
            <person name="Sanderfoot A."/>
            <person name="Schween G."/>
            <person name="Shiu S.-H."/>
            <person name="Stueber K."/>
            <person name="Theodoulou F.L."/>
            <person name="Tu H."/>
            <person name="Van de Peer Y."/>
            <person name="Verrier P.J."/>
            <person name="Waters E."/>
            <person name="Wood A."/>
            <person name="Yang L."/>
            <person name="Cove D."/>
            <person name="Cuming A."/>
            <person name="Hasebe M."/>
            <person name="Lucas S."/>
            <person name="Mishler D.B."/>
            <person name="Reski R."/>
            <person name="Grigoriev I."/>
            <person name="Quatrano R.S."/>
            <person name="Boore J.L."/>
        </authorList>
    </citation>
    <scope>NUCLEOTIDE SEQUENCE [LARGE SCALE GENOMIC DNA]</scope>
    <source>
        <strain evidence="2 3">cv. Gransden 2004</strain>
    </source>
</reference>
<accession>A0A2K1IKA6</accession>
<reference evidence="1 3" key="2">
    <citation type="journal article" date="2018" name="Plant J.">
        <title>The Physcomitrella patens chromosome-scale assembly reveals moss genome structure and evolution.</title>
        <authorList>
            <person name="Lang D."/>
            <person name="Ullrich K.K."/>
            <person name="Murat F."/>
            <person name="Fuchs J."/>
            <person name="Jenkins J."/>
            <person name="Haas F.B."/>
            <person name="Piednoel M."/>
            <person name="Gundlach H."/>
            <person name="Van Bel M."/>
            <person name="Meyberg R."/>
            <person name="Vives C."/>
            <person name="Morata J."/>
            <person name="Symeonidi A."/>
            <person name="Hiss M."/>
            <person name="Muchero W."/>
            <person name="Kamisugi Y."/>
            <person name="Saleh O."/>
            <person name="Blanc G."/>
            <person name="Decker E.L."/>
            <person name="van Gessel N."/>
            <person name="Grimwood J."/>
            <person name="Hayes R.D."/>
            <person name="Graham S.W."/>
            <person name="Gunter L.E."/>
            <person name="McDaniel S.F."/>
            <person name="Hoernstein S.N.W."/>
            <person name="Larsson A."/>
            <person name="Li F.W."/>
            <person name="Perroud P.F."/>
            <person name="Phillips J."/>
            <person name="Ranjan P."/>
            <person name="Rokshar D.S."/>
            <person name="Rothfels C.J."/>
            <person name="Schneider L."/>
            <person name="Shu S."/>
            <person name="Stevenson D.W."/>
            <person name="Thummler F."/>
            <person name="Tillich M."/>
            <person name="Villarreal Aguilar J.C."/>
            <person name="Widiez T."/>
            <person name="Wong G.K."/>
            <person name="Wymore A."/>
            <person name="Zhang Y."/>
            <person name="Zimmer A.D."/>
            <person name="Quatrano R.S."/>
            <person name="Mayer K.F.X."/>
            <person name="Goodstein D."/>
            <person name="Casacuberta J.M."/>
            <person name="Vandepoele K."/>
            <person name="Reski R."/>
            <person name="Cuming A.C."/>
            <person name="Tuskan G.A."/>
            <person name="Maumus F."/>
            <person name="Salse J."/>
            <person name="Schmutz J."/>
            <person name="Rensing S.A."/>
        </authorList>
    </citation>
    <scope>NUCLEOTIDE SEQUENCE [LARGE SCALE GENOMIC DNA]</scope>
    <source>
        <strain evidence="2 3">cv. Gransden 2004</strain>
    </source>
</reference>
<dbReference type="AlphaFoldDB" id="A0A2K1IKA6"/>
<sequence>MAWPCTIRQPHGKEGRKIVTHTFTQRQTPSPRVPNEEALLAAGSASTTTAGDTHLYTAFYTPRQSARLHYTKKQWKAKTTTKKKKEEKGM</sequence>
<keyword evidence="3" id="KW-1185">Reference proteome</keyword>
<protein>
    <submittedName>
        <fullName evidence="1 2">Uncharacterized protein</fullName>
    </submittedName>
</protein>
<dbReference type="Proteomes" id="UP000006727">
    <property type="component" value="Chromosome 23"/>
</dbReference>
<evidence type="ECO:0000313" key="1">
    <source>
        <dbReference type="EMBL" id="PNR29712.1"/>
    </source>
</evidence>
<dbReference type="EMBL" id="ABEU02000023">
    <property type="protein sequence ID" value="PNR29712.1"/>
    <property type="molecule type" value="Genomic_DNA"/>
</dbReference>
<evidence type="ECO:0000313" key="3">
    <source>
        <dbReference type="Proteomes" id="UP000006727"/>
    </source>
</evidence>
<reference evidence="2" key="3">
    <citation type="submission" date="2020-12" db="UniProtKB">
        <authorList>
            <consortium name="EnsemblPlants"/>
        </authorList>
    </citation>
    <scope>IDENTIFICATION</scope>
</reference>
<dbReference type="InParanoid" id="A0A2K1IKA6"/>
<organism evidence="1">
    <name type="scientific">Physcomitrium patens</name>
    <name type="common">Spreading-leaved earth moss</name>
    <name type="synonym">Physcomitrella patens</name>
    <dbReference type="NCBI Taxonomy" id="3218"/>
    <lineage>
        <taxon>Eukaryota</taxon>
        <taxon>Viridiplantae</taxon>
        <taxon>Streptophyta</taxon>
        <taxon>Embryophyta</taxon>
        <taxon>Bryophyta</taxon>
        <taxon>Bryophytina</taxon>
        <taxon>Bryopsida</taxon>
        <taxon>Funariidae</taxon>
        <taxon>Funariales</taxon>
        <taxon>Funariaceae</taxon>
        <taxon>Physcomitrium</taxon>
    </lineage>
</organism>
<evidence type="ECO:0000313" key="2">
    <source>
        <dbReference type="EnsemblPlants" id="PAC:32949394.CDS.1"/>
    </source>
</evidence>